<dbReference type="AlphaFoldDB" id="A0A6J4TIL0"/>
<reference evidence="2" key="1">
    <citation type="submission" date="2020-02" db="EMBL/GenBank/DDBJ databases">
        <authorList>
            <person name="Meier V. D."/>
        </authorList>
    </citation>
    <scope>NUCLEOTIDE SEQUENCE</scope>
    <source>
        <strain evidence="2">AVDCRST_MAG73</strain>
    </source>
</reference>
<sequence length="82" mass="8269">VAAARSGGRGRPHPRRETGGCPEGGTLRRRGRPDDHRGGAEGACDHGPPAGSGAGAATGSRYLGRRRCAAGAPARGRPHLPL</sequence>
<feature type="region of interest" description="Disordered" evidence="1">
    <location>
        <begin position="1"/>
        <end position="59"/>
    </location>
</feature>
<name>A0A6J4TIL0_9BACT</name>
<gene>
    <name evidence="2" type="ORF">AVDCRST_MAG73-386</name>
</gene>
<accession>A0A6J4TIL0</accession>
<evidence type="ECO:0000256" key="1">
    <source>
        <dbReference type="SAM" id="MobiDB-lite"/>
    </source>
</evidence>
<protein>
    <submittedName>
        <fullName evidence="2">Uncharacterized protein</fullName>
    </submittedName>
</protein>
<feature type="non-terminal residue" evidence="2">
    <location>
        <position position="82"/>
    </location>
</feature>
<evidence type="ECO:0000313" key="2">
    <source>
        <dbReference type="EMBL" id="CAA9524500.1"/>
    </source>
</evidence>
<organism evidence="2">
    <name type="scientific">uncultured Thermomicrobiales bacterium</name>
    <dbReference type="NCBI Taxonomy" id="1645740"/>
    <lineage>
        <taxon>Bacteria</taxon>
        <taxon>Pseudomonadati</taxon>
        <taxon>Thermomicrobiota</taxon>
        <taxon>Thermomicrobia</taxon>
        <taxon>Thermomicrobiales</taxon>
        <taxon>environmental samples</taxon>
    </lineage>
</organism>
<dbReference type="EMBL" id="CADCWE010000023">
    <property type="protein sequence ID" value="CAA9524500.1"/>
    <property type="molecule type" value="Genomic_DNA"/>
</dbReference>
<feature type="non-terminal residue" evidence="2">
    <location>
        <position position="1"/>
    </location>
</feature>
<proteinExistence type="predicted"/>